<accession>A0ABQ3ZC73</accession>
<dbReference type="Proteomes" id="UP000637628">
    <property type="component" value="Unassembled WGS sequence"/>
</dbReference>
<comment type="caution">
    <text evidence="1">The sequence shown here is derived from an EMBL/GenBank/DDBJ whole genome shotgun (WGS) entry which is preliminary data.</text>
</comment>
<dbReference type="RefSeq" id="WP_203735276.1">
    <property type="nucleotide sequence ID" value="NZ_BAAATX010000040.1"/>
</dbReference>
<dbReference type="NCBIfam" id="TIGR01549">
    <property type="entry name" value="HAD-SF-IA-v1"/>
    <property type="match status" value="1"/>
</dbReference>
<evidence type="ECO:0008006" key="3">
    <source>
        <dbReference type="Google" id="ProtNLM"/>
    </source>
</evidence>
<dbReference type="PANTHER" id="PTHR47478:SF1">
    <property type="entry name" value="PYRIMIDINE 5'-NUCLEOTIDASE YJJG"/>
    <property type="match status" value="1"/>
</dbReference>
<evidence type="ECO:0000313" key="2">
    <source>
        <dbReference type="Proteomes" id="UP000637628"/>
    </source>
</evidence>
<organism evidence="1 2">
    <name type="scientific">Paractinoplanes durhamensis</name>
    <dbReference type="NCBI Taxonomy" id="113563"/>
    <lineage>
        <taxon>Bacteria</taxon>
        <taxon>Bacillati</taxon>
        <taxon>Actinomycetota</taxon>
        <taxon>Actinomycetes</taxon>
        <taxon>Micromonosporales</taxon>
        <taxon>Micromonosporaceae</taxon>
        <taxon>Paractinoplanes</taxon>
    </lineage>
</organism>
<reference evidence="1 2" key="1">
    <citation type="submission" date="2021-01" db="EMBL/GenBank/DDBJ databases">
        <title>Whole genome shotgun sequence of Actinoplanes durhamensis NBRC 14914.</title>
        <authorList>
            <person name="Komaki H."/>
            <person name="Tamura T."/>
        </authorList>
    </citation>
    <scope>NUCLEOTIDE SEQUENCE [LARGE SCALE GENOMIC DNA]</scope>
    <source>
        <strain evidence="1 2">NBRC 14914</strain>
    </source>
</reference>
<sequence length="223" mass="23611">MLLLIDLDNTLVDRKAAFKSWAESRFGRSQLAWVVDADRDGYAPREEVAARIAARFGVDEQEILNDLRAGMVDKVTLSPGVAEALADAVAAGYVPFVVTNGGVEQQEAKLRRTGLDRLVAGWTISEGAGVRKPDRGIFEAAAAAAGLPLSASGWMVGDNEENDVGGGSTAGLRTGWVAHTREWPAHLAYRPTVTAPSCAAVIAEVIRRAPAPTAHRSHPSSAT</sequence>
<dbReference type="SFLD" id="SFLDS00003">
    <property type="entry name" value="Haloacid_Dehalogenase"/>
    <property type="match status" value="1"/>
</dbReference>
<keyword evidence="2" id="KW-1185">Reference proteome</keyword>
<dbReference type="PANTHER" id="PTHR47478">
    <property type="match status" value="1"/>
</dbReference>
<evidence type="ECO:0000313" key="1">
    <source>
        <dbReference type="EMBL" id="GIE07434.1"/>
    </source>
</evidence>
<gene>
    <name evidence="1" type="ORF">Adu01nite_87840</name>
</gene>
<dbReference type="SUPFAM" id="SSF56784">
    <property type="entry name" value="HAD-like"/>
    <property type="match status" value="1"/>
</dbReference>
<dbReference type="Gene3D" id="3.40.50.1000">
    <property type="entry name" value="HAD superfamily/HAD-like"/>
    <property type="match status" value="1"/>
</dbReference>
<dbReference type="InterPro" id="IPR036412">
    <property type="entry name" value="HAD-like_sf"/>
</dbReference>
<dbReference type="Pfam" id="PF00702">
    <property type="entry name" value="Hydrolase"/>
    <property type="match status" value="1"/>
</dbReference>
<dbReference type="InterPro" id="IPR006439">
    <property type="entry name" value="HAD-SF_hydro_IA"/>
</dbReference>
<dbReference type="SFLD" id="SFLDG01129">
    <property type="entry name" value="C1.5:_HAD__Beta-PGM__Phosphata"/>
    <property type="match status" value="1"/>
</dbReference>
<dbReference type="EMBL" id="BOML01000081">
    <property type="protein sequence ID" value="GIE07434.1"/>
    <property type="molecule type" value="Genomic_DNA"/>
</dbReference>
<name>A0ABQ3ZC73_9ACTN</name>
<dbReference type="InterPro" id="IPR023214">
    <property type="entry name" value="HAD_sf"/>
</dbReference>
<dbReference type="InterPro" id="IPR052550">
    <property type="entry name" value="Pyrimidine_5'-ntase_YjjG"/>
</dbReference>
<protein>
    <recommendedName>
        <fullName evidence="3">Hydrolase of the HAD superfamily</fullName>
    </recommendedName>
</protein>
<proteinExistence type="predicted"/>